<dbReference type="GO" id="GO:0009374">
    <property type="term" value="F:biotin binding"/>
    <property type="evidence" value="ECO:0007669"/>
    <property type="project" value="InterPro"/>
</dbReference>
<keyword evidence="4 9" id="KW-0732">Signal</keyword>
<gene>
    <name evidence="10" type="ORF">AX018_10862</name>
</gene>
<evidence type="ECO:0000313" key="10">
    <source>
        <dbReference type="EMBL" id="RAR71627.1"/>
    </source>
</evidence>
<dbReference type="AlphaFoldDB" id="A0A328YM45"/>
<keyword evidence="6" id="KW-0325">Glycoprotein</keyword>
<dbReference type="RefSeq" id="WP_111882616.1">
    <property type="nucleotide sequence ID" value="NZ_CBCSGC010000203.1"/>
</dbReference>
<reference evidence="10 11" key="1">
    <citation type="submission" date="2018-06" db="EMBL/GenBank/DDBJ databases">
        <title>Genomic Encyclopedia of Archaeal and Bacterial Type Strains, Phase II (KMG-II): from individual species to whole genera.</title>
        <authorList>
            <person name="Goeker M."/>
        </authorList>
    </citation>
    <scope>NUCLEOTIDE SEQUENCE [LARGE SCALE GENOMIC DNA]</scope>
    <source>
        <strain evidence="10 11">CFPB 3232</strain>
    </source>
</reference>
<evidence type="ECO:0000256" key="9">
    <source>
        <dbReference type="SAM" id="SignalP"/>
    </source>
</evidence>
<evidence type="ECO:0000256" key="4">
    <source>
        <dbReference type="ARBA" id="ARBA00022729"/>
    </source>
</evidence>
<name>A0A328YM45_9BURK</name>
<feature type="signal peptide" evidence="9">
    <location>
        <begin position="1"/>
        <end position="24"/>
    </location>
</feature>
<dbReference type="Proteomes" id="UP000248856">
    <property type="component" value="Unassembled WGS sequence"/>
</dbReference>
<comment type="caution">
    <text evidence="10">The sequence shown here is derived from an EMBL/GenBank/DDBJ whole genome shotgun (WGS) entry which is preliminary data.</text>
</comment>
<dbReference type="PANTHER" id="PTHR34399">
    <property type="entry name" value="AVIDIN-RELATED"/>
    <property type="match status" value="1"/>
</dbReference>
<sequence length="147" mass="15285">MTKKLSRYAACLALLGGCASLAQATPTCTNPVGEWKNQLGSTLNITAVQTTGQLSGTYASPSGTTGSAYTLIGWVNHPAPASPAASNLPAFAFSVQWGAYGSITSWTGTCDTPGGVPTITTIWNLVRASSQFSWDHVLTNSDVFIPK</sequence>
<dbReference type="OrthoDB" id="9010674at2"/>
<evidence type="ECO:0000256" key="7">
    <source>
        <dbReference type="ARBA" id="ARBA00023267"/>
    </source>
</evidence>
<dbReference type="PANTHER" id="PTHR34399:SF3">
    <property type="entry name" value="AVID PROTEIN-RELATED"/>
    <property type="match status" value="1"/>
</dbReference>
<evidence type="ECO:0000256" key="6">
    <source>
        <dbReference type="ARBA" id="ARBA00023180"/>
    </source>
</evidence>
<dbReference type="PROSITE" id="PS51326">
    <property type="entry name" value="AVIDIN_2"/>
    <property type="match status" value="1"/>
</dbReference>
<feature type="binding site" evidence="8">
    <location>
        <position position="106"/>
    </location>
    <ligand>
        <name>biotin</name>
        <dbReference type="ChEBI" id="CHEBI:57586"/>
    </ligand>
</feature>
<feature type="binding site" evidence="8">
    <location>
        <position position="69"/>
    </location>
    <ligand>
        <name>biotin</name>
        <dbReference type="ChEBI" id="CHEBI:57586"/>
    </ligand>
</feature>
<dbReference type="InterPro" id="IPR005469">
    <property type="entry name" value="Avidin"/>
</dbReference>
<dbReference type="InterPro" id="IPR051764">
    <property type="entry name" value="Avidin/Streptavidin-rel"/>
</dbReference>
<dbReference type="EMBL" id="QLTA01000086">
    <property type="protein sequence ID" value="RAR71627.1"/>
    <property type="molecule type" value="Genomic_DNA"/>
</dbReference>
<evidence type="ECO:0000256" key="8">
    <source>
        <dbReference type="PIRSR" id="PIRSR605468-50"/>
    </source>
</evidence>
<keyword evidence="3" id="KW-0964">Secreted</keyword>
<evidence type="ECO:0000256" key="3">
    <source>
        <dbReference type="ARBA" id="ARBA00022525"/>
    </source>
</evidence>
<keyword evidence="5" id="KW-1015">Disulfide bond</keyword>
<dbReference type="InterPro" id="IPR036896">
    <property type="entry name" value="Avidin-like_sf"/>
</dbReference>
<keyword evidence="7 8" id="KW-0092">Biotin</keyword>
<feature type="binding site" evidence="8">
    <location>
        <position position="58"/>
    </location>
    <ligand>
        <name>biotin</name>
        <dbReference type="ChEBI" id="CHEBI:57586"/>
    </ligand>
</feature>
<dbReference type="Pfam" id="PF01382">
    <property type="entry name" value="Avidin"/>
    <property type="match status" value="1"/>
</dbReference>
<protein>
    <submittedName>
        <fullName evidence="10">Avidin family protein</fullName>
    </submittedName>
</protein>
<keyword evidence="11" id="KW-1185">Reference proteome</keyword>
<dbReference type="PROSITE" id="PS51257">
    <property type="entry name" value="PROKAR_LIPOPROTEIN"/>
    <property type="match status" value="1"/>
</dbReference>
<feature type="binding site" evidence="8">
    <location>
        <position position="134"/>
    </location>
    <ligand>
        <name>biotin</name>
        <dbReference type="ChEBI" id="CHEBI:57586"/>
    </ligand>
</feature>
<dbReference type="Gene3D" id="2.40.128.30">
    <property type="entry name" value="Avidin-like"/>
    <property type="match status" value="1"/>
</dbReference>
<evidence type="ECO:0000313" key="11">
    <source>
        <dbReference type="Proteomes" id="UP000248856"/>
    </source>
</evidence>
<dbReference type="InterPro" id="IPR005468">
    <property type="entry name" value="Avidin/str"/>
</dbReference>
<evidence type="ECO:0000256" key="2">
    <source>
        <dbReference type="ARBA" id="ARBA00006297"/>
    </source>
</evidence>
<comment type="similarity">
    <text evidence="2">Belongs to the avidin/streptavidin family.</text>
</comment>
<feature type="binding site" evidence="8">
    <location>
        <position position="123"/>
    </location>
    <ligand>
        <name>biotin</name>
        <dbReference type="ChEBI" id="CHEBI:57586"/>
    </ligand>
</feature>
<comment type="subcellular location">
    <subcellularLocation>
        <location evidence="1">Secreted</location>
    </subcellularLocation>
</comment>
<dbReference type="PRINTS" id="PR00709">
    <property type="entry name" value="AVIDIN"/>
</dbReference>
<accession>A0A328YM45</accession>
<evidence type="ECO:0000256" key="1">
    <source>
        <dbReference type="ARBA" id="ARBA00004613"/>
    </source>
</evidence>
<proteinExistence type="inferred from homology"/>
<feature type="chain" id="PRO_5016424395" evidence="9">
    <location>
        <begin position="25"/>
        <end position="147"/>
    </location>
</feature>
<evidence type="ECO:0000256" key="5">
    <source>
        <dbReference type="ARBA" id="ARBA00023157"/>
    </source>
</evidence>
<organism evidence="10 11">
    <name type="scientific">Paracidovorax anthurii</name>
    <dbReference type="NCBI Taxonomy" id="78229"/>
    <lineage>
        <taxon>Bacteria</taxon>
        <taxon>Pseudomonadati</taxon>
        <taxon>Pseudomonadota</taxon>
        <taxon>Betaproteobacteria</taxon>
        <taxon>Burkholderiales</taxon>
        <taxon>Comamonadaceae</taxon>
        <taxon>Paracidovorax</taxon>
    </lineage>
</organism>
<dbReference type="SUPFAM" id="SSF50876">
    <property type="entry name" value="Avidin/streptavidin"/>
    <property type="match status" value="1"/>
</dbReference>
<dbReference type="GO" id="GO:0005576">
    <property type="term" value="C:extracellular region"/>
    <property type="evidence" value="ECO:0007669"/>
    <property type="project" value="UniProtKB-SubCell"/>
</dbReference>